<protein>
    <submittedName>
        <fullName evidence="3">Glycoside hydrolase family protein</fullName>
    </submittedName>
</protein>
<name>K1V8A1_9ZZZZ</name>
<dbReference type="EMBL" id="AJWY01001129">
    <property type="protein sequence ID" value="EKC80201.1"/>
    <property type="molecule type" value="Genomic_DNA"/>
</dbReference>
<evidence type="ECO:0000259" key="2">
    <source>
        <dbReference type="Pfam" id="PF22124"/>
    </source>
</evidence>
<dbReference type="Pfam" id="PF21307">
    <property type="entry name" value="Glyco_hydro_95_C"/>
    <property type="match status" value="1"/>
</dbReference>
<feature type="domain" description="Glycosyl hydrolase family 95 catalytic" evidence="2">
    <location>
        <begin position="4"/>
        <end position="35"/>
    </location>
</feature>
<dbReference type="SUPFAM" id="SSF48208">
    <property type="entry name" value="Six-hairpin glycosidases"/>
    <property type="match status" value="1"/>
</dbReference>
<dbReference type="AlphaFoldDB" id="K1V8A1"/>
<organism evidence="3">
    <name type="scientific">human gut metagenome</name>
    <dbReference type="NCBI Taxonomy" id="408170"/>
    <lineage>
        <taxon>unclassified sequences</taxon>
        <taxon>metagenomes</taxon>
        <taxon>organismal metagenomes</taxon>
    </lineage>
</organism>
<proteinExistence type="predicted"/>
<dbReference type="PANTHER" id="PTHR31084">
    <property type="entry name" value="ALPHA-L-FUCOSIDASE 2"/>
    <property type="match status" value="1"/>
</dbReference>
<dbReference type="PANTHER" id="PTHR31084:SF0">
    <property type="entry name" value="ALPHA-L-FUCOSIDASE 2"/>
    <property type="match status" value="1"/>
</dbReference>
<dbReference type="GO" id="GO:0005975">
    <property type="term" value="P:carbohydrate metabolic process"/>
    <property type="evidence" value="ECO:0007669"/>
    <property type="project" value="InterPro"/>
</dbReference>
<evidence type="ECO:0000259" key="1">
    <source>
        <dbReference type="Pfam" id="PF21307"/>
    </source>
</evidence>
<sequence length="157" mass="17428">KEYPDGRTYPNLFDAHPPFQIDGNFGVTAGIAEMLLQSHDGAVHLLPALPDAWKEGSVKGLRARGGFVVDMDWKNGRLMKAKIRSTIGGILRLRSYVPLKAKNLKKAEGKCPNILFASAEVKPVMEQHRIAEGVKVPIPDVYEYDLETEPGKTYLIK</sequence>
<dbReference type="InterPro" id="IPR049053">
    <property type="entry name" value="AFCA-like_C"/>
</dbReference>
<evidence type="ECO:0000313" key="3">
    <source>
        <dbReference type="EMBL" id="EKC80201.1"/>
    </source>
</evidence>
<feature type="non-terminal residue" evidence="3">
    <location>
        <position position="1"/>
    </location>
</feature>
<reference evidence="3" key="1">
    <citation type="journal article" date="2013" name="Environ. Microbiol.">
        <title>Microbiota from the distal guts of lean and obese adolescents exhibit partial functional redundancy besides clear differences in community structure.</title>
        <authorList>
            <person name="Ferrer M."/>
            <person name="Ruiz A."/>
            <person name="Lanza F."/>
            <person name="Haange S.B."/>
            <person name="Oberbach A."/>
            <person name="Till H."/>
            <person name="Bargiela R."/>
            <person name="Campoy C."/>
            <person name="Segura M.T."/>
            <person name="Richter M."/>
            <person name="von Bergen M."/>
            <person name="Seifert J."/>
            <person name="Suarez A."/>
        </authorList>
    </citation>
    <scope>NUCLEOTIDE SEQUENCE</scope>
</reference>
<dbReference type="Gene3D" id="2.60.40.1180">
    <property type="entry name" value="Golgi alpha-mannosidase II"/>
    <property type="match status" value="1"/>
</dbReference>
<feature type="domain" description="Alpha fucosidase A-like C-terminal" evidence="1">
    <location>
        <begin position="37"/>
        <end position="105"/>
    </location>
</feature>
<keyword evidence="3" id="KW-0378">Hydrolase</keyword>
<comment type="caution">
    <text evidence="3">The sequence shown here is derived from an EMBL/GenBank/DDBJ whole genome shotgun (WGS) entry which is preliminary data.</text>
</comment>
<dbReference type="Pfam" id="PF22124">
    <property type="entry name" value="Glyco_hydro_95_cat"/>
    <property type="match status" value="1"/>
</dbReference>
<dbReference type="InterPro" id="IPR008928">
    <property type="entry name" value="6-hairpin_glycosidase_sf"/>
</dbReference>
<dbReference type="GO" id="GO:0004560">
    <property type="term" value="F:alpha-L-fucosidase activity"/>
    <property type="evidence" value="ECO:0007669"/>
    <property type="project" value="TreeGrafter"/>
</dbReference>
<gene>
    <name evidence="3" type="ORF">LEA_01633</name>
</gene>
<dbReference type="InterPro" id="IPR054363">
    <property type="entry name" value="GH95_cat"/>
</dbReference>
<dbReference type="InterPro" id="IPR013780">
    <property type="entry name" value="Glyco_hydro_b"/>
</dbReference>
<accession>K1V8A1</accession>